<reference evidence="2 3" key="1">
    <citation type="submission" date="2022-09" db="EMBL/GenBank/DDBJ databases">
        <authorList>
            <person name="Palmer J.M."/>
        </authorList>
    </citation>
    <scope>NUCLEOTIDE SEQUENCE [LARGE SCALE GENOMIC DNA]</scope>
    <source>
        <strain evidence="2 3">DSM 7382</strain>
    </source>
</reference>
<feature type="region of interest" description="Disordered" evidence="1">
    <location>
        <begin position="318"/>
        <end position="343"/>
    </location>
</feature>
<name>A0AAW0GS36_9APHY</name>
<evidence type="ECO:0000313" key="3">
    <source>
        <dbReference type="Proteomes" id="UP001385951"/>
    </source>
</evidence>
<feature type="region of interest" description="Disordered" evidence="1">
    <location>
        <begin position="381"/>
        <end position="456"/>
    </location>
</feature>
<comment type="caution">
    <text evidence="2">The sequence shown here is derived from an EMBL/GenBank/DDBJ whole genome shotgun (WGS) entry which is preliminary data.</text>
</comment>
<feature type="region of interest" description="Disordered" evidence="1">
    <location>
        <begin position="782"/>
        <end position="812"/>
    </location>
</feature>
<feature type="compositionally biased region" description="Basic and acidic residues" evidence="1">
    <location>
        <begin position="14"/>
        <end position="25"/>
    </location>
</feature>
<feature type="compositionally biased region" description="Polar residues" evidence="1">
    <location>
        <begin position="392"/>
        <end position="425"/>
    </location>
</feature>
<feature type="compositionally biased region" description="Pro residues" evidence="1">
    <location>
        <begin position="571"/>
        <end position="584"/>
    </location>
</feature>
<feature type="region of interest" description="Disordered" evidence="1">
    <location>
        <begin position="1"/>
        <end position="25"/>
    </location>
</feature>
<feature type="compositionally biased region" description="Polar residues" evidence="1">
    <location>
        <begin position="589"/>
        <end position="605"/>
    </location>
</feature>
<dbReference type="EMBL" id="JASBNA010000001">
    <property type="protein sequence ID" value="KAK7696403.1"/>
    <property type="molecule type" value="Genomic_DNA"/>
</dbReference>
<feature type="compositionally biased region" description="Polar residues" evidence="1">
    <location>
        <begin position="532"/>
        <end position="561"/>
    </location>
</feature>
<gene>
    <name evidence="2" type="ORF">QCA50_001058</name>
</gene>
<evidence type="ECO:0000313" key="2">
    <source>
        <dbReference type="EMBL" id="KAK7696403.1"/>
    </source>
</evidence>
<organism evidence="2 3">
    <name type="scientific">Cerrena zonata</name>
    <dbReference type="NCBI Taxonomy" id="2478898"/>
    <lineage>
        <taxon>Eukaryota</taxon>
        <taxon>Fungi</taxon>
        <taxon>Dikarya</taxon>
        <taxon>Basidiomycota</taxon>
        <taxon>Agaricomycotina</taxon>
        <taxon>Agaricomycetes</taxon>
        <taxon>Polyporales</taxon>
        <taxon>Cerrenaceae</taxon>
        <taxon>Cerrena</taxon>
    </lineage>
</organism>
<feature type="compositionally biased region" description="Basic residues" evidence="1">
    <location>
        <begin position="200"/>
        <end position="211"/>
    </location>
</feature>
<feature type="compositionally biased region" description="Low complexity" evidence="1">
    <location>
        <begin position="487"/>
        <end position="497"/>
    </location>
</feature>
<feature type="compositionally biased region" description="Polar residues" evidence="1">
    <location>
        <begin position="791"/>
        <end position="808"/>
    </location>
</feature>
<feature type="region of interest" description="Disordered" evidence="1">
    <location>
        <begin position="476"/>
        <end position="677"/>
    </location>
</feature>
<feature type="compositionally biased region" description="Low complexity" evidence="1">
    <location>
        <begin position="66"/>
        <end position="92"/>
    </location>
</feature>
<proteinExistence type="predicted"/>
<dbReference type="AlphaFoldDB" id="A0AAW0GS36"/>
<feature type="compositionally biased region" description="Basic residues" evidence="1">
    <location>
        <begin position="264"/>
        <end position="274"/>
    </location>
</feature>
<feature type="compositionally biased region" description="Polar residues" evidence="1">
    <location>
        <begin position="630"/>
        <end position="645"/>
    </location>
</feature>
<feature type="compositionally biased region" description="Basic and acidic residues" evidence="1">
    <location>
        <begin position="328"/>
        <end position="339"/>
    </location>
</feature>
<accession>A0AAW0GS36</accession>
<evidence type="ECO:0000256" key="1">
    <source>
        <dbReference type="SAM" id="MobiDB-lite"/>
    </source>
</evidence>
<sequence length="872" mass="94479">MNTVVNSTSPSPRKPRERERPLDQRESLLRASILDTALELGVGSGSTVANWIFNPVEEVDEDEDSMVSPSLTYASTATSEESSFSNSPFSRSQPGAGASPLGPYAGKALSPDGFEYSNGPLKARALTPEPPGNRTVQFDLSATPEPRKPRPDGYDSDGGYISDGSKPKKKDKKSKKKSKANGDETEYESDGGYMSESTSKKKKDKKRKKDKSKTSDHPGTDYESDTGYMSSRSLSFGRKKSSKKSSAPADGDDSDGGYLSETSKKKRFFRFRKKQSSDSPVPDVPPVPQLPMILPIADRFITREDSLDIMDAADYTRQTPTPAFSERTITDRASDEFSSSRESSFSMVLGSPKSLVNPFKDAESVRSPSIDVLATFHRRGILPGQYPGERSPGTSSPLSSNPTYAQSPSQSQTDHSPASSQSSFKFPSVPNLTIPKPKRNLSMKRTPPQISAPNTSALVAKHTPVPLTITPPTPVALSMLSDNHAFPSSSQSDRSSSPSPPLSSRTRDIKSPFSPDPASVQDREADVPHTPSAYTDNMSTAPSTPQLTRSSSPNPGNQGLTRPNVLAYYDLPPPSPPPSGPLPSLPRDASSNGPFARAQNATLPRNGSRPGTADSVPERATPSPLRRLPTTGNTTVPSSPYQSPPSRAVPNAPPMSARSQQSFMTNQRGRDAPFPTQPILPREEAAQLVRRTSRTGLRKPPMSADAANRNPSSFRPVGGLDVNWQPRSASAMDVRDPSQDARWEGRRSWSEYDDEHGAGGSRASGETSAEVDAVISMLRAHKKDLDGRGTPSASATGDNQDSRSTQYYDLSDNDDEEIRYSVWSDSKSRASILDDEKSEDVRQRFVKRVEAMYGKEIVPPVPQLSAPRSGMF</sequence>
<dbReference type="Proteomes" id="UP001385951">
    <property type="component" value="Unassembled WGS sequence"/>
</dbReference>
<feature type="region of interest" description="Disordered" evidence="1">
    <location>
        <begin position="693"/>
        <end position="768"/>
    </location>
</feature>
<feature type="compositionally biased region" description="Basic residues" evidence="1">
    <location>
        <begin position="167"/>
        <end position="179"/>
    </location>
</feature>
<protein>
    <submittedName>
        <fullName evidence="2">Uncharacterized protein</fullName>
    </submittedName>
</protein>
<feature type="compositionally biased region" description="Basic and acidic residues" evidence="1">
    <location>
        <begin position="733"/>
        <end position="750"/>
    </location>
</feature>
<keyword evidence="3" id="KW-1185">Reference proteome</keyword>
<feature type="compositionally biased region" description="Polar residues" evidence="1">
    <location>
        <begin position="657"/>
        <end position="667"/>
    </location>
</feature>
<feature type="region of interest" description="Disordered" evidence="1">
    <location>
        <begin position="58"/>
        <end position="289"/>
    </location>
</feature>